<dbReference type="InterPro" id="IPR002197">
    <property type="entry name" value="HTH_Fis"/>
</dbReference>
<dbReference type="RefSeq" id="WP_126561994.1">
    <property type="nucleotide sequence ID" value="NZ_RYDJ01000007.1"/>
</dbReference>
<keyword evidence="2" id="KW-0067">ATP-binding</keyword>
<evidence type="ECO:0000259" key="8">
    <source>
        <dbReference type="PROSITE" id="PS50110"/>
    </source>
</evidence>
<dbReference type="InterPro" id="IPR002078">
    <property type="entry name" value="Sigma_54_int"/>
</dbReference>
<dbReference type="FunFam" id="3.40.50.300:FF:000006">
    <property type="entry name" value="DNA-binding transcriptional regulator NtrC"/>
    <property type="match status" value="1"/>
</dbReference>
<dbReference type="GO" id="GO:0005524">
    <property type="term" value="F:ATP binding"/>
    <property type="evidence" value="ECO:0007669"/>
    <property type="project" value="UniProtKB-KW"/>
</dbReference>
<dbReference type="SUPFAM" id="SSF52540">
    <property type="entry name" value="P-loop containing nucleoside triphosphate hydrolases"/>
    <property type="match status" value="1"/>
</dbReference>
<keyword evidence="10" id="KW-1185">Reference proteome</keyword>
<dbReference type="InterPro" id="IPR025944">
    <property type="entry name" value="Sigma_54_int_dom_CS"/>
</dbReference>
<dbReference type="InterPro" id="IPR009057">
    <property type="entry name" value="Homeodomain-like_sf"/>
</dbReference>
<dbReference type="PANTHER" id="PTHR32071">
    <property type="entry name" value="TRANSCRIPTIONAL REGULATORY PROTEIN"/>
    <property type="match status" value="1"/>
</dbReference>
<dbReference type="EMBL" id="RYDJ01000007">
    <property type="protein sequence ID" value="RTZ04886.1"/>
    <property type="molecule type" value="Genomic_DNA"/>
</dbReference>
<dbReference type="Gene3D" id="3.40.50.300">
    <property type="entry name" value="P-loop containing nucleotide triphosphate hydrolases"/>
    <property type="match status" value="1"/>
</dbReference>
<dbReference type="Gene3D" id="1.10.10.60">
    <property type="entry name" value="Homeodomain-like"/>
    <property type="match status" value="1"/>
</dbReference>
<evidence type="ECO:0000256" key="6">
    <source>
        <dbReference type="SAM" id="Coils"/>
    </source>
</evidence>
<organism evidence="9 10">
    <name type="scientific">Flavobacterium bomense</name>
    <dbReference type="NCBI Taxonomy" id="2497483"/>
    <lineage>
        <taxon>Bacteria</taxon>
        <taxon>Pseudomonadati</taxon>
        <taxon>Bacteroidota</taxon>
        <taxon>Flavobacteriia</taxon>
        <taxon>Flavobacteriales</taxon>
        <taxon>Flavobacteriaceae</taxon>
        <taxon>Flavobacterium</taxon>
    </lineage>
</organism>
<dbReference type="CDD" id="cd00009">
    <property type="entry name" value="AAA"/>
    <property type="match status" value="1"/>
</dbReference>
<feature type="modified residue" description="4-aspartylphosphate" evidence="5">
    <location>
        <position position="57"/>
    </location>
</feature>
<dbReference type="InterPro" id="IPR027417">
    <property type="entry name" value="P-loop_NTPase"/>
</dbReference>
<dbReference type="Pfam" id="PF00072">
    <property type="entry name" value="Response_reg"/>
    <property type="match status" value="1"/>
</dbReference>
<dbReference type="Pfam" id="PF02954">
    <property type="entry name" value="HTH_8"/>
    <property type="match status" value="1"/>
</dbReference>
<dbReference type="InterPro" id="IPR003593">
    <property type="entry name" value="AAA+_ATPase"/>
</dbReference>
<name>A0A3S0N095_9FLAO</name>
<feature type="domain" description="Response regulatory" evidence="8">
    <location>
        <begin position="8"/>
        <end position="122"/>
    </location>
</feature>
<dbReference type="GO" id="GO:0000160">
    <property type="term" value="P:phosphorelay signal transduction system"/>
    <property type="evidence" value="ECO:0007669"/>
    <property type="project" value="InterPro"/>
</dbReference>
<dbReference type="GO" id="GO:0006355">
    <property type="term" value="P:regulation of DNA-templated transcription"/>
    <property type="evidence" value="ECO:0007669"/>
    <property type="project" value="InterPro"/>
</dbReference>
<evidence type="ECO:0000259" key="7">
    <source>
        <dbReference type="PROSITE" id="PS50045"/>
    </source>
</evidence>
<evidence type="ECO:0000256" key="2">
    <source>
        <dbReference type="ARBA" id="ARBA00022840"/>
    </source>
</evidence>
<dbReference type="PROSITE" id="PS00675">
    <property type="entry name" value="SIGMA54_INTERACT_1"/>
    <property type="match status" value="1"/>
</dbReference>
<dbReference type="GO" id="GO:0043565">
    <property type="term" value="F:sequence-specific DNA binding"/>
    <property type="evidence" value="ECO:0007669"/>
    <property type="project" value="InterPro"/>
</dbReference>
<dbReference type="Gene3D" id="1.10.8.60">
    <property type="match status" value="1"/>
</dbReference>
<evidence type="ECO:0000313" key="10">
    <source>
        <dbReference type="Proteomes" id="UP000280825"/>
    </source>
</evidence>
<keyword evidence="4" id="KW-0804">Transcription</keyword>
<protein>
    <submittedName>
        <fullName evidence="9">Sigma-54-dependent Fis family transcriptional regulator</fullName>
    </submittedName>
</protein>
<evidence type="ECO:0000256" key="3">
    <source>
        <dbReference type="ARBA" id="ARBA00023015"/>
    </source>
</evidence>
<reference evidence="9 10" key="1">
    <citation type="submission" date="2018-12" db="EMBL/GenBank/DDBJ databases">
        <title>Flavobacterium sp. nov., isolated from glacier ice.</title>
        <authorList>
            <person name="Liu Q."/>
            <person name="Xin Y.-H."/>
        </authorList>
    </citation>
    <scope>NUCLEOTIDE SEQUENCE [LARGE SCALE GENOMIC DNA]</scope>
    <source>
        <strain evidence="9 10">RB1N8</strain>
    </source>
</reference>
<comment type="caution">
    <text evidence="9">The sequence shown here is derived from an EMBL/GenBank/DDBJ whole genome shotgun (WGS) entry which is preliminary data.</text>
</comment>
<dbReference type="Proteomes" id="UP000280825">
    <property type="component" value="Unassembled WGS sequence"/>
</dbReference>
<dbReference type="PROSITE" id="PS50045">
    <property type="entry name" value="SIGMA54_INTERACT_4"/>
    <property type="match status" value="1"/>
</dbReference>
<evidence type="ECO:0000256" key="4">
    <source>
        <dbReference type="ARBA" id="ARBA00023163"/>
    </source>
</evidence>
<keyword evidence="6" id="KW-0175">Coiled coil</keyword>
<dbReference type="SMART" id="SM00382">
    <property type="entry name" value="AAA"/>
    <property type="match status" value="1"/>
</dbReference>
<dbReference type="InterPro" id="IPR001789">
    <property type="entry name" value="Sig_transdc_resp-reg_receiver"/>
</dbReference>
<dbReference type="Gene3D" id="3.40.50.2300">
    <property type="match status" value="1"/>
</dbReference>
<evidence type="ECO:0000256" key="1">
    <source>
        <dbReference type="ARBA" id="ARBA00022741"/>
    </source>
</evidence>
<evidence type="ECO:0000256" key="5">
    <source>
        <dbReference type="PROSITE-ProRule" id="PRU00169"/>
    </source>
</evidence>
<dbReference type="AlphaFoldDB" id="A0A3S0N095"/>
<dbReference type="SMART" id="SM00448">
    <property type="entry name" value="REC"/>
    <property type="match status" value="1"/>
</dbReference>
<dbReference type="Pfam" id="PF00158">
    <property type="entry name" value="Sigma54_activat"/>
    <property type="match status" value="1"/>
</dbReference>
<dbReference type="SUPFAM" id="SSF52172">
    <property type="entry name" value="CheY-like"/>
    <property type="match status" value="1"/>
</dbReference>
<gene>
    <name evidence="9" type="ORF">EKL98_08065</name>
</gene>
<proteinExistence type="predicted"/>
<dbReference type="SUPFAM" id="SSF46689">
    <property type="entry name" value="Homeodomain-like"/>
    <property type="match status" value="1"/>
</dbReference>
<dbReference type="Pfam" id="PF25601">
    <property type="entry name" value="AAA_lid_14"/>
    <property type="match status" value="1"/>
</dbReference>
<feature type="domain" description="Sigma-54 factor interaction" evidence="7">
    <location>
        <begin position="153"/>
        <end position="383"/>
    </location>
</feature>
<keyword evidence="5" id="KW-0597">Phosphoprotein</keyword>
<dbReference type="InterPro" id="IPR058031">
    <property type="entry name" value="AAA_lid_NorR"/>
</dbReference>
<feature type="coiled-coil region" evidence="6">
    <location>
        <begin position="117"/>
        <end position="151"/>
    </location>
</feature>
<dbReference type="InterPro" id="IPR011006">
    <property type="entry name" value="CheY-like_superfamily"/>
</dbReference>
<sequence>MEKKEKIKILIIDDEKQFTEELIGFFLDSDFEFYEANTAAEGKKVLKNNKIDLLILDVRLPGVNGLDILKEVKIQYAEMEVIVISAHGDMDTVIKAMRFGAFDYLRKPFRFIDIQIAIERTRKYLQMQRRLKQMEEKNSLISKTLEDKINRQFIGVSPQILNVFEQAIIAANYPDANVLITGESGTGKENIARIIHYSSEKKDPVFCAVNSSAITKSLLESEFFGHKKGSFTGAISDKMGYFEVCNGGTLFLDEIADMPLNLQAKILRATEEKVITRVGDTNPIHTDFRIISATNHDIYKKVEQKKFRLDLLHRLNTLHIHIPPLRERPEDIKPLLIHYVDDYATKFKKPNIHISKEVFDALLKYDFPGNVRELRNMTERALILCKGNLLGINDFPVKSQKTSSSEAHSDSVNLRTHEIKMVRKALQNCKCNQTAAADMLGITRDALLRKMKKYNISVNKNEE</sequence>
<evidence type="ECO:0000313" key="9">
    <source>
        <dbReference type="EMBL" id="RTZ04886.1"/>
    </source>
</evidence>
<keyword evidence="1" id="KW-0547">Nucleotide-binding</keyword>
<dbReference type="InterPro" id="IPR025662">
    <property type="entry name" value="Sigma_54_int_dom_ATP-bd_1"/>
</dbReference>
<dbReference type="PRINTS" id="PR01590">
    <property type="entry name" value="HTHFIS"/>
</dbReference>
<accession>A0A3S0N095</accession>
<dbReference type="PROSITE" id="PS50110">
    <property type="entry name" value="RESPONSE_REGULATORY"/>
    <property type="match status" value="1"/>
</dbReference>
<keyword evidence="3" id="KW-0805">Transcription regulation</keyword>
<dbReference type="PROSITE" id="PS00688">
    <property type="entry name" value="SIGMA54_INTERACT_3"/>
    <property type="match status" value="1"/>
</dbReference>